<evidence type="ECO:0000256" key="2">
    <source>
        <dbReference type="ARBA" id="ARBA00022801"/>
    </source>
</evidence>
<dbReference type="SUPFAM" id="SSF52540">
    <property type="entry name" value="P-loop containing nucleoside triphosphate hydrolases"/>
    <property type="match status" value="1"/>
</dbReference>
<proteinExistence type="predicted"/>
<reference evidence="7 8" key="1">
    <citation type="submission" date="2020-02" db="EMBL/GenBank/DDBJ databases">
        <title>Whole genome PO2S7.</title>
        <authorList>
            <person name="Singha K.M."/>
        </authorList>
    </citation>
    <scope>NUCLEOTIDE SEQUENCE [LARGE SCALE GENOMIC DNA]</scope>
    <source>
        <strain evidence="7 8">PO2S7</strain>
    </source>
</reference>
<dbReference type="Proteomes" id="UP000503580">
    <property type="component" value="Chromosome"/>
</dbReference>
<dbReference type="PROSITE" id="PS51198">
    <property type="entry name" value="UVRD_HELICASE_ATP_BIND"/>
    <property type="match status" value="1"/>
</dbReference>
<accession>A0A6G9RIU6</accession>
<dbReference type="InterPro" id="IPR027417">
    <property type="entry name" value="P-loop_NTPase"/>
</dbReference>
<keyword evidence="4 5" id="KW-0067">ATP-binding</keyword>
<keyword evidence="3 5" id="KW-0347">Helicase</keyword>
<dbReference type="GO" id="GO:0005524">
    <property type="term" value="F:ATP binding"/>
    <property type="evidence" value="ECO:0007669"/>
    <property type="project" value="UniProtKB-UniRule"/>
</dbReference>
<gene>
    <name evidence="7" type="ORF">GY169_08705</name>
</gene>
<dbReference type="InterPro" id="IPR000212">
    <property type="entry name" value="DNA_helicase_UvrD/REP"/>
</dbReference>
<keyword evidence="1 5" id="KW-0547">Nucleotide-binding</keyword>
<sequence>MNIEISERDINDIEQELNLSFDDARREIIQSYNDVQACPGSGKTTMVAAKLLIIAKKWMSLHQGVCVLTHTNVAKKEIIERLQTSIHGGKLLTSPHFIGTIQEFVNKFLAIPYLRSQGFKITHIDDEICCARGWSFLNRGTKNYLERNRITSIQDMQYKFIDGCLELNIPGFRRESQSNSYQDLINVKNTLMAEGYFFYHEMYEISKEYIYHNSDIIKAIQSRFPIVFIDEMQDTQKFQDEFLNTIFRNDNIQVKMQRFGDPDQAIYGTNEEENQTYNQAELEKVQNSHRFNSAIASIARNLSYNRINLTSEISHPNQSLHTIFLVDDSSRTNVFERFANLCSQAVPINCEYPIKSVGAIGKRSENSLTICSYYESFEKTDSTVGFKNTKLIQYIYVARQQNRNSESYRTILDGIIHFGRVSNVKITMQDGSQSDISVANIKKHLKLSSLFVDFNLLVMSLMTNEISEETWGDSVVLLLSYLGINISNRNHIFLSFERNLINETLDSPTRNIISFEIEGRVIENQIATIHSVKGETHAATLLLETKYHTNDITTLIDYILLENLTQPTEARKKKFMKQIYVALTRPKYLLCIAMNKSGFPAEHISKHELAGWNICDLTQ</sequence>
<dbReference type="EMBL" id="CP050321">
    <property type="protein sequence ID" value="QIR26884.1"/>
    <property type="molecule type" value="Genomic_DNA"/>
</dbReference>
<keyword evidence="8" id="KW-1185">Reference proteome</keyword>
<protein>
    <submittedName>
        <fullName evidence="7">UvrD-helicase domain-containing protein</fullName>
    </submittedName>
</protein>
<dbReference type="AlphaFoldDB" id="A0A6G9RIU6"/>
<keyword evidence="2 5" id="KW-0378">Hydrolase</keyword>
<evidence type="ECO:0000256" key="5">
    <source>
        <dbReference type="PROSITE-ProRule" id="PRU00560"/>
    </source>
</evidence>
<organism evidence="7 8">
    <name type="scientific">Kluyvera genomosp. 3</name>
    <dbReference type="NCBI Taxonomy" id="2774055"/>
    <lineage>
        <taxon>Bacteria</taxon>
        <taxon>Pseudomonadati</taxon>
        <taxon>Pseudomonadota</taxon>
        <taxon>Gammaproteobacteria</taxon>
        <taxon>Enterobacterales</taxon>
        <taxon>Enterobacteriaceae</taxon>
        <taxon>Kluyvera</taxon>
    </lineage>
</organism>
<evidence type="ECO:0000313" key="7">
    <source>
        <dbReference type="EMBL" id="QIR26884.1"/>
    </source>
</evidence>
<evidence type="ECO:0000259" key="6">
    <source>
        <dbReference type="PROSITE" id="PS51198"/>
    </source>
</evidence>
<evidence type="ECO:0000256" key="1">
    <source>
        <dbReference type="ARBA" id="ARBA00022741"/>
    </source>
</evidence>
<dbReference type="Gene3D" id="3.40.50.300">
    <property type="entry name" value="P-loop containing nucleotide triphosphate hydrolases"/>
    <property type="match status" value="1"/>
</dbReference>
<dbReference type="RefSeq" id="WP_167575507.1">
    <property type="nucleotide sequence ID" value="NZ_CP050321.1"/>
</dbReference>
<dbReference type="KEGG" id="kgn:GY169_08705"/>
<evidence type="ECO:0000256" key="3">
    <source>
        <dbReference type="ARBA" id="ARBA00022806"/>
    </source>
</evidence>
<evidence type="ECO:0000256" key="4">
    <source>
        <dbReference type="ARBA" id="ARBA00022840"/>
    </source>
</evidence>
<dbReference type="GO" id="GO:0016787">
    <property type="term" value="F:hydrolase activity"/>
    <property type="evidence" value="ECO:0007669"/>
    <property type="project" value="UniProtKB-UniRule"/>
</dbReference>
<dbReference type="GO" id="GO:0003677">
    <property type="term" value="F:DNA binding"/>
    <property type="evidence" value="ECO:0007669"/>
    <property type="project" value="InterPro"/>
</dbReference>
<feature type="binding site" evidence="5">
    <location>
        <begin position="37"/>
        <end position="44"/>
    </location>
    <ligand>
        <name>ATP</name>
        <dbReference type="ChEBI" id="CHEBI:30616"/>
    </ligand>
</feature>
<dbReference type="Pfam" id="PF00580">
    <property type="entry name" value="UvrD-helicase"/>
    <property type="match status" value="1"/>
</dbReference>
<dbReference type="GO" id="GO:0003678">
    <property type="term" value="F:DNA helicase activity"/>
    <property type="evidence" value="ECO:0007669"/>
    <property type="project" value="InterPro"/>
</dbReference>
<name>A0A6G9RIU6_9ENTR</name>
<feature type="domain" description="UvrD-like helicase ATP-binding" evidence="6">
    <location>
        <begin position="16"/>
        <end position="333"/>
    </location>
</feature>
<dbReference type="PANTHER" id="PTHR11070">
    <property type="entry name" value="UVRD / RECB / PCRA DNA HELICASE FAMILY MEMBER"/>
    <property type="match status" value="1"/>
</dbReference>
<evidence type="ECO:0000313" key="8">
    <source>
        <dbReference type="Proteomes" id="UP000503580"/>
    </source>
</evidence>
<dbReference type="InterPro" id="IPR014016">
    <property type="entry name" value="UvrD-like_ATP-bd"/>
</dbReference>